<evidence type="ECO:0000256" key="7">
    <source>
        <dbReference type="ARBA" id="ARBA00037847"/>
    </source>
</evidence>
<dbReference type="SUPFAM" id="SSF101576">
    <property type="entry name" value="Supernatant protein factor (SPF), C-terminal domain"/>
    <property type="match status" value="1"/>
</dbReference>
<dbReference type="Gene3D" id="2.60.120.680">
    <property type="entry name" value="GOLD domain"/>
    <property type="match status" value="1"/>
</dbReference>
<dbReference type="VEuPathDB" id="AmoebaDB:EDI_259530"/>
<feature type="signal peptide" evidence="10">
    <location>
        <begin position="1"/>
        <end position="15"/>
    </location>
</feature>
<comment type="similarity">
    <text evidence="2 8">Belongs to the EMP24/GP25L family.</text>
</comment>
<dbReference type="eggNOG" id="KOG1693">
    <property type="taxonomic scope" value="Eukaryota"/>
</dbReference>
<evidence type="ECO:0000256" key="5">
    <source>
        <dbReference type="ARBA" id="ARBA00022989"/>
    </source>
</evidence>
<evidence type="ECO:0000313" key="13">
    <source>
        <dbReference type="Proteomes" id="UP000008076"/>
    </source>
</evidence>
<feature type="chain" id="PRO_5012361612" evidence="10">
    <location>
        <begin position="16"/>
        <end position="194"/>
    </location>
</feature>
<feature type="transmembrane region" description="Helical" evidence="9">
    <location>
        <begin position="165"/>
        <end position="185"/>
    </location>
</feature>
<dbReference type="GO" id="GO:0012505">
    <property type="term" value="C:endomembrane system"/>
    <property type="evidence" value="ECO:0007669"/>
    <property type="project" value="UniProtKB-SubCell"/>
</dbReference>
<keyword evidence="4 10" id="KW-0732">Signal</keyword>
<evidence type="ECO:0000256" key="1">
    <source>
        <dbReference type="ARBA" id="ARBA00004479"/>
    </source>
</evidence>
<dbReference type="EMBL" id="DS548567">
    <property type="protein sequence ID" value="EDR28220.1"/>
    <property type="molecule type" value="Genomic_DNA"/>
</dbReference>
<dbReference type="GO" id="GO:0016020">
    <property type="term" value="C:membrane"/>
    <property type="evidence" value="ECO:0007669"/>
    <property type="project" value="UniProtKB-SubCell"/>
</dbReference>
<keyword evidence="5 9" id="KW-1133">Transmembrane helix</keyword>
<dbReference type="Pfam" id="PF01105">
    <property type="entry name" value="EMP24_GP25L"/>
    <property type="match status" value="1"/>
</dbReference>
<sequence>MIGLLLFITFTSTNAYRFIVPNRAQECVYSEIKDIEKVIVEIGVISGGNKDVAFKVTDPSGSNIYSIVYEEGKYNNYIYINTKTPGVYSFCFDNTMSLYTSKLVEFKLQLEQIQPATEQEVKSIKTKLLQVSTYLNDAKNDQRRLRTRENRNRQTGDATNLRTTILFFIGCFVIIAMGCFQVWYIKRQFKRGGR</sequence>
<evidence type="ECO:0000256" key="3">
    <source>
        <dbReference type="ARBA" id="ARBA00022692"/>
    </source>
</evidence>
<organism evidence="13">
    <name type="scientific">Entamoeba dispar (strain ATCC PRA-260 / SAW760)</name>
    <dbReference type="NCBI Taxonomy" id="370354"/>
    <lineage>
        <taxon>Eukaryota</taxon>
        <taxon>Amoebozoa</taxon>
        <taxon>Evosea</taxon>
        <taxon>Archamoebae</taxon>
        <taxon>Mastigamoebida</taxon>
        <taxon>Entamoebidae</taxon>
        <taxon>Entamoeba</taxon>
    </lineage>
</organism>
<gene>
    <name evidence="12" type="ORF">EDI_259530</name>
</gene>
<accession>B0EB72</accession>
<dbReference type="InterPro" id="IPR015720">
    <property type="entry name" value="Emp24-like"/>
</dbReference>
<reference evidence="13" key="1">
    <citation type="submission" date="2007-12" db="EMBL/GenBank/DDBJ databases">
        <title>Annotation of Entamoeba dispar SAW760.</title>
        <authorList>
            <person name="Lorenzi H."/>
            <person name="Inman J."/>
            <person name="Schobel S."/>
            <person name="Amedeo P."/>
            <person name="Caler E."/>
        </authorList>
    </citation>
    <scope>NUCLEOTIDE SEQUENCE [LARGE SCALE GENOMIC DNA]</scope>
    <source>
        <strain evidence="13">ATCC PRA-260 / SAW760</strain>
    </source>
</reference>
<name>B0EB72_ENTDS</name>
<evidence type="ECO:0000256" key="2">
    <source>
        <dbReference type="ARBA" id="ARBA00007104"/>
    </source>
</evidence>
<feature type="domain" description="GOLD" evidence="11">
    <location>
        <begin position="25"/>
        <end position="110"/>
    </location>
</feature>
<dbReference type="OMA" id="MQVRDRN"/>
<evidence type="ECO:0000256" key="4">
    <source>
        <dbReference type="ARBA" id="ARBA00022729"/>
    </source>
</evidence>
<evidence type="ECO:0000256" key="9">
    <source>
        <dbReference type="SAM" id="Phobius"/>
    </source>
</evidence>
<comment type="subcellular location">
    <subcellularLocation>
        <location evidence="7">Endomembrane system</location>
        <topology evidence="7">Single-pass membrane protein</topology>
    </subcellularLocation>
    <subcellularLocation>
        <location evidence="1 8">Membrane</location>
        <topology evidence="1 8">Single-pass type I membrane protein</topology>
    </subcellularLocation>
</comment>
<keyword evidence="6 9" id="KW-0472">Membrane</keyword>
<dbReference type="GeneID" id="5880523"/>
<evidence type="ECO:0000259" key="11">
    <source>
        <dbReference type="PROSITE" id="PS50866"/>
    </source>
</evidence>
<keyword evidence="3 8" id="KW-0812">Transmembrane</keyword>
<dbReference type="InterPro" id="IPR036598">
    <property type="entry name" value="GOLD_dom_sf"/>
</dbReference>
<dbReference type="SMART" id="SM01190">
    <property type="entry name" value="EMP24_GP25L"/>
    <property type="match status" value="1"/>
</dbReference>
<protein>
    <submittedName>
        <fullName evidence="12">COPII-coated vesicle membrane protein P24, putative</fullName>
    </submittedName>
</protein>
<proteinExistence type="inferred from homology"/>
<dbReference type="AlphaFoldDB" id="B0EB72"/>
<dbReference type="Proteomes" id="UP000008076">
    <property type="component" value="Unassembled WGS sequence"/>
</dbReference>
<evidence type="ECO:0000256" key="8">
    <source>
        <dbReference type="RuleBase" id="RU003827"/>
    </source>
</evidence>
<dbReference type="KEGG" id="edi:EDI_259530"/>
<dbReference type="RefSeq" id="XP_001735572.1">
    <property type="nucleotide sequence ID" value="XM_001735520.1"/>
</dbReference>
<keyword evidence="13" id="KW-1185">Reference proteome</keyword>
<dbReference type="OrthoDB" id="1929172at2759"/>
<evidence type="ECO:0000256" key="10">
    <source>
        <dbReference type="SAM" id="SignalP"/>
    </source>
</evidence>
<dbReference type="PROSITE" id="PS50866">
    <property type="entry name" value="GOLD"/>
    <property type="match status" value="1"/>
</dbReference>
<dbReference type="InterPro" id="IPR009038">
    <property type="entry name" value="GOLD_dom"/>
</dbReference>
<evidence type="ECO:0000313" key="12">
    <source>
        <dbReference type="EMBL" id="EDR28220.1"/>
    </source>
</evidence>
<dbReference type="PANTHER" id="PTHR22811">
    <property type="entry name" value="TRANSMEMBRANE EMP24 DOMAIN-CONTAINING PROTEIN"/>
    <property type="match status" value="1"/>
</dbReference>
<evidence type="ECO:0000256" key="6">
    <source>
        <dbReference type="ARBA" id="ARBA00023136"/>
    </source>
</evidence>